<reference evidence="2 3" key="1">
    <citation type="submission" date="2016-10" db="EMBL/GenBank/DDBJ databases">
        <authorList>
            <person name="de Groot N.N."/>
        </authorList>
    </citation>
    <scope>NUCLEOTIDE SEQUENCE [LARGE SCALE GENOMIC DNA]</scope>
    <source>
        <strain evidence="2 3">DSM 23142</strain>
    </source>
</reference>
<dbReference type="CDD" id="cd05155">
    <property type="entry name" value="APH_ChoK_like_1"/>
    <property type="match status" value="1"/>
</dbReference>
<name>A0A1G7ZXK3_9MICO</name>
<dbReference type="EMBL" id="LT629692">
    <property type="protein sequence ID" value="SDH13341.1"/>
    <property type="molecule type" value="Genomic_DNA"/>
</dbReference>
<dbReference type="Pfam" id="PF01636">
    <property type="entry name" value="APH"/>
    <property type="match status" value="1"/>
</dbReference>
<dbReference type="Proteomes" id="UP000199009">
    <property type="component" value="Chromosome I"/>
</dbReference>
<dbReference type="PANTHER" id="PTHR21310">
    <property type="entry name" value="AMINOGLYCOSIDE PHOSPHOTRANSFERASE-RELATED-RELATED"/>
    <property type="match status" value="1"/>
</dbReference>
<feature type="domain" description="Aminoglycoside phosphotransferase" evidence="1">
    <location>
        <begin position="37"/>
        <end position="271"/>
    </location>
</feature>
<dbReference type="InterPro" id="IPR011009">
    <property type="entry name" value="Kinase-like_dom_sf"/>
</dbReference>
<sequence>MADKPAAERSIDEALVRALLIEQARAVVPEAGTATLTHAEDGWDCSVWRLGDRWAVRLPRRELAAPLVRHEQAVLGDIAARIEATGVGIPAPVLAGRPGHGYPWSWSVVPWFEGSTGLSVPLRERRGWARRLADALGALHMPAPDDHPVNPVRGVPLRQRADAVAVRFESLRGRADPDALSRAHAAWRAALEVEPWRRGPVWVHGDLHPGNLVVAGGELVAIIDFGDVTGGDPAYDLAVAWLAFDAPGRRAFITATGSRYDGATWVRARGWAAATAAILLDQSDDNPDYARLGSDALQELLN</sequence>
<proteinExistence type="predicted"/>
<dbReference type="Gene3D" id="3.30.200.20">
    <property type="entry name" value="Phosphorylase Kinase, domain 1"/>
    <property type="match status" value="1"/>
</dbReference>
<evidence type="ECO:0000259" key="1">
    <source>
        <dbReference type="Pfam" id="PF01636"/>
    </source>
</evidence>
<dbReference type="RefSeq" id="WP_091489745.1">
    <property type="nucleotide sequence ID" value="NZ_LT629692.1"/>
</dbReference>
<accession>A0A1G7ZXK3</accession>
<organism evidence="2 3">
    <name type="scientific">Microbacterium pygmaeum</name>
    <dbReference type="NCBI Taxonomy" id="370764"/>
    <lineage>
        <taxon>Bacteria</taxon>
        <taxon>Bacillati</taxon>
        <taxon>Actinomycetota</taxon>
        <taxon>Actinomycetes</taxon>
        <taxon>Micrococcales</taxon>
        <taxon>Microbacteriaceae</taxon>
        <taxon>Microbacterium</taxon>
    </lineage>
</organism>
<dbReference type="STRING" id="370764.SAMN04489810_2200"/>
<gene>
    <name evidence="2" type="ORF">SAMN04489810_2200</name>
</gene>
<evidence type="ECO:0000313" key="2">
    <source>
        <dbReference type="EMBL" id="SDH13341.1"/>
    </source>
</evidence>
<dbReference type="GO" id="GO:0016301">
    <property type="term" value="F:kinase activity"/>
    <property type="evidence" value="ECO:0007669"/>
    <property type="project" value="UniProtKB-KW"/>
</dbReference>
<keyword evidence="2" id="KW-0808">Transferase</keyword>
<protein>
    <submittedName>
        <fullName evidence="2">Predicted kinase, aminoglycoside phosphotransferase (APT) family</fullName>
    </submittedName>
</protein>
<dbReference type="OrthoDB" id="9797603at2"/>
<dbReference type="SUPFAM" id="SSF56112">
    <property type="entry name" value="Protein kinase-like (PK-like)"/>
    <property type="match status" value="1"/>
</dbReference>
<dbReference type="InterPro" id="IPR051678">
    <property type="entry name" value="AGP_Transferase"/>
</dbReference>
<dbReference type="AlphaFoldDB" id="A0A1G7ZXK3"/>
<keyword evidence="3" id="KW-1185">Reference proteome</keyword>
<dbReference type="InterPro" id="IPR002575">
    <property type="entry name" value="Aminoglycoside_PTrfase"/>
</dbReference>
<dbReference type="PANTHER" id="PTHR21310:SF42">
    <property type="entry name" value="BIFUNCTIONAL AAC_APH"/>
    <property type="match status" value="1"/>
</dbReference>
<keyword evidence="2" id="KW-0418">Kinase</keyword>
<evidence type="ECO:0000313" key="3">
    <source>
        <dbReference type="Proteomes" id="UP000199009"/>
    </source>
</evidence>
<dbReference type="Gene3D" id="3.90.1200.10">
    <property type="match status" value="1"/>
</dbReference>